<reference evidence="2" key="1">
    <citation type="journal article" date="2019" name="Int. J. Syst. Evol. Microbiol.">
        <title>The Global Catalogue of Microorganisms (GCM) 10K type strain sequencing project: providing services to taxonomists for standard genome sequencing and annotation.</title>
        <authorList>
            <consortium name="The Broad Institute Genomics Platform"/>
            <consortium name="The Broad Institute Genome Sequencing Center for Infectious Disease"/>
            <person name="Wu L."/>
            <person name="Ma J."/>
        </authorList>
    </citation>
    <scope>NUCLEOTIDE SEQUENCE [LARGE SCALE GENOMIC DNA]</scope>
    <source>
        <strain evidence="2">JCM 4788</strain>
    </source>
</reference>
<accession>A0ABP3IRA4</accession>
<gene>
    <name evidence="1" type="ORF">GCM10010357_46150</name>
</gene>
<dbReference type="RefSeq" id="WP_344027429.1">
    <property type="nucleotide sequence ID" value="NZ_BAAABX010000049.1"/>
</dbReference>
<evidence type="ECO:0000313" key="1">
    <source>
        <dbReference type="EMBL" id="GAA0419561.1"/>
    </source>
</evidence>
<keyword evidence="2" id="KW-1185">Reference proteome</keyword>
<evidence type="ECO:0000313" key="2">
    <source>
        <dbReference type="Proteomes" id="UP001500879"/>
    </source>
</evidence>
<proteinExistence type="predicted"/>
<dbReference type="Proteomes" id="UP001500879">
    <property type="component" value="Unassembled WGS sequence"/>
</dbReference>
<organism evidence="1 2">
    <name type="scientific">Streptomyces luteireticuli</name>
    <dbReference type="NCBI Taxonomy" id="173858"/>
    <lineage>
        <taxon>Bacteria</taxon>
        <taxon>Bacillati</taxon>
        <taxon>Actinomycetota</taxon>
        <taxon>Actinomycetes</taxon>
        <taxon>Kitasatosporales</taxon>
        <taxon>Streptomycetaceae</taxon>
        <taxon>Streptomyces</taxon>
    </lineage>
</organism>
<name>A0ABP3IRA4_9ACTN</name>
<evidence type="ECO:0008006" key="3">
    <source>
        <dbReference type="Google" id="ProtNLM"/>
    </source>
</evidence>
<comment type="caution">
    <text evidence="1">The sequence shown here is derived from an EMBL/GenBank/DDBJ whole genome shotgun (WGS) entry which is preliminary data.</text>
</comment>
<protein>
    <recommendedName>
        <fullName evidence="3">GNAT family N-acetyltransferase</fullName>
    </recommendedName>
</protein>
<dbReference type="EMBL" id="BAAABX010000049">
    <property type="protein sequence ID" value="GAA0419561.1"/>
    <property type="molecule type" value="Genomic_DNA"/>
</dbReference>
<sequence>MGARPVRPSVRWPGAEWWAPLLLDVAALQRANVRTGPVLESVDLTGPAPSVTARWPGGAHLTVTPGPEPGPETLRAALAGPGPVAPPAVAPWRAPGRDDPPRLKYAWLLEELGNHSDAWFAYTREPVALLSVRLESSGTLTVGTSRPARGDELRFAFRLDDRDCADALGISYALAAQTADAATEGLRPVGSREGRAVHALPLRLPE</sequence>